<dbReference type="EMBL" id="MU839078">
    <property type="protein sequence ID" value="KAK1761601.1"/>
    <property type="molecule type" value="Genomic_DNA"/>
</dbReference>
<dbReference type="RefSeq" id="XP_060277814.1">
    <property type="nucleotide sequence ID" value="XM_060425113.1"/>
</dbReference>
<gene>
    <name evidence="2" type="ORF">QBC33DRAFT_463079</name>
</gene>
<sequence length="94" mass="10681">NPPPSHRLWQPYETLNALEADLKDWAKVHGFAISRTRSSKYREIVQGEGKVPTQVDWYCDRGRPRGPRGHSRTTSTSKVDCSWKAHAAASFKTD</sequence>
<feature type="region of interest" description="Disordered" evidence="1">
    <location>
        <begin position="56"/>
        <end position="78"/>
    </location>
</feature>
<evidence type="ECO:0000313" key="3">
    <source>
        <dbReference type="Proteomes" id="UP001244011"/>
    </source>
</evidence>
<evidence type="ECO:0000256" key="1">
    <source>
        <dbReference type="SAM" id="MobiDB-lite"/>
    </source>
</evidence>
<dbReference type="Proteomes" id="UP001244011">
    <property type="component" value="Unassembled WGS sequence"/>
</dbReference>
<accession>A0AAJ0BT79</accession>
<evidence type="ECO:0000313" key="2">
    <source>
        <dbReference type="EMBL" id="KAK1761601.1"/>
    </source>
</evidence>
<feature type="non-terminal residue" evidence="2">
    <location>
        <position position="1"/>
    </location>
</feature>
<keyword evidence="3" id="KW-1185">Reference proteome</keyword>
<reference evidence="2" key="1">
    <citation type="submission" date="2023-06" db="EMBL/GenBank/DDBJ databases">
        <title>Genome-scale phylogeny and comparative genomics of the fungal order Sordariales.</title>
        <authorList>
            <consortium name="Lawrence Berkeley National Laboratory"/>
            <person name="Hensen N."/>
            <person name="Bonometti L."/>
            <person name="Westerberg I."/>
            <person name="Brannstrom I.O."/>
            <person name="Guillou S."/>
            <person name="Cros-Aarteil S."/>
            <person name="Calhoun S."/>
            <person name="Haridas S."/>
            <person name="Kuo A."/>
            <person name="Mondo S."/>
            <person name="Pangilinan J."/>
            <person name="Riley R."/>
            <person name="Labutti K."/>
            <person name="Andreopoulos B."/>
            <person name="Lipzen A."/>
            <person name="Chen C."/>
            <person name="Yanf M."/>
            <person name="Daum C."/>
            <person name="Ng V."/>
            <person name="Clum A."/>
            <person name="Steindorff A."/>
            <person name="Ohm R."/>
            <person name="Martin F."/>
            <person name="Silar P."/>
            <person name="Natvig D."/>
            <person name="Lalanne C."/>
            <person name="Gautier V."/>
            <person name="Ament-Velasquez S.L."/>
            <person name="Kruys A."/>
            <person name="Hutchinson M.I."/>
            <person name="Powell A.J."/>
            <person name="Barry K."/>
            <person name="Miller A.N."/>
            <person name="Grigoriev I.V."/>
            <person name="Debuchy R."/>
            <person name="Gladieux P."/>
            <person name="Thoren M.H."/>
            <person name="Johannesson H."/>
        </authorList>
    </citation>
    <scope>NUCLEOTIDE SEQUENCE</scope>
    <source>
        <strain evidence="2">8032-3</strain>
    </source>
</reference>
<protein>
    <submittedName>
        <fullName evidence="2">Uncharacterized protein</fullName>
    </submittedName>
</protein>
<organism evidence="2 3">
    <name type="scientific">Phialemonium atrogriseum</name>
    <dbReference type="NCBI Taxonomy" id="1093897"/>
    <lineage>
        <taxon>Eukaryota</taxon>
        <taxon>Fungi</taxon>
        <taxon>Dikarya</taxon>
        <taxon>Ascomycota</taxon>
        <taxon>Pezizomycotina</taxon>
        <taxon>Sordariomycetes</taxon>
        <taxon>Sordariomycetidae</taxon>
        <taxon>Cephalothecales</taxon>
        <taxon>Cephalothecaceae</taxon>
        <taxon>Phialemonium</taxon>
    </lineage>
</organism>
<dbReference type="GeneID" id="85308300"/>
<name>A0AAJ0BT79_9PEZI</name>
<comment type="caution">
    <text evidence="2">The sequence shown here is derived from an EMBL/GenBank/DDBJ whole genome shotgun (WGS) entry which is preliminary data.</text>
</comment>
<proteinExistence type="predicted"/>
<dbReference type="AlphaFoldDB" id="A0AAJ0BT79"/>